<evidence type="ECO:0000256" key="1">
    <source>
        <dbReference type="SAM" id="MobiDB-lite"/>
    </source>
</evidence>
<organism evidence="2">
    <name type="scientific">Dictyoglomus turgidum</name>
    <dbReference type="NCBI Taxonomy" id="513050"/>
    <lineage>
        <taxon>Bacteria</taxon>
        <taxon>Pseudomonadati</taxon>
        <taxon>Dictyoglomota</taxon>
        <taxon>Dictyoglomia</taxon>
        <taxon>Dictyoglomales</taxon>
        <taxon>Dictyoglomaceae</taxon>
        <taxon>Dictyoglomus</taxon>
    </lineage>
</organism>
<evidence type="ECO:0000313" key="2">
    <source>
        <dbReference type="EMBL" id="HGB31149.1"/>
    </source>
</evidence>
<feature type="region of interest" description="Disordered" evidence="1">
    <location>
        <begin position="284"/>
        <end position="304"/>
    </location>
</feature>
<comment type="caution">
    <text evidence="2">The sequence shown here is derived from an EMBL/GenBank/DDBJ whole genome shotgun (WGS) entry which is preliminary data.</text>
</comment>
<name>A0A7C3WSN7_9BACT</name>
<dbReference type="AlphaFoldDB" id="A0A7C3WSN7"/>
<proteinExistence type="predicted"/>
<protein>
    <recommendedName>
        <fullName evidence="3">Phage head morphogenesis domain-containing protein</fullName>
    </recommendedName>
</protein>
<feature type="compositionally biased region" description="Basic and acidic residues" evidence="1">
    <location>
        <begin position="285"/>
        <end position="304"/>
    </location>
</feature>
<dbReference type="EMBL" id="DTGA01000104">
    <property type="protein sequence ID" value="HGB31149.1"/>
    <property type="molecule type" value="Genomic_DNA"/>
</dbReference>
<accession>A0A7C3WSN7</accession>
<evidence type="ECO:0008006" key="3">
    <source>
        <dbReference type="Google" id="ProtNLM"/>
    </source>
</evidence>
<reference evidence="2" key="1">
    <citation type="journal article" date="2020" name="mSystems">
        <title>Genome- and Community-Level Interaction Insights into Carbon Utilization and Element Cycling Functions of Hydrothermarchaeota in Hydrothermal Sediment.</title>
        <authorList>
            <person name="Zhou Z."/>
            <person name="Liu Y."/>
            <person name="Xu W."/>
            <person name="Pan J."/>
            <person name="Luo Z.H."/>
            <person name="Li M."/>
        </authorList>
    </citation>
    <scope>NUCLEOTIDE SEQUENCE [LARGE SCALE GENOMIC DNA]</scope>
    <source>
        <strain evidence="2">SpSt-751</strain>
    </source>
</reference>
<gene>
    <name evidence="2" type="ORF">ENV35_04660</name>
</gene>
<sequence length="304" mass="35413">MRQVLKIEKSLDRFLKAVKVNPTLYSLERSKKYKEVRNELEQAFLIQASQLLRSEIIKEIDEKIKVNENTIWTEAHERQIKDIISKHFKSLRNFISLPKIRDFYLWLANKGGQSFFDKIRVKRFKKVNIIGATFDLKDTAMIAELMNGVDLLIDNLDDTTEQWLVNQFIQGKKQRLSSYDIANLIREKIPETYAYRADTIVATESENIVNQMEFETAKRNEATAKRWVTAGMNVCELCMMNEQAGWIGIDASFPSGHLRPPVHPNCKCLLEYEIPPYISGYGWTGREEKPTSEPKNVLEDRKKF</sequence>